<reference evidence="8" key="1">
    <citation type="submission" date="2016-04" db="UniProtKB">
        <authorList>
            <consortium name="WormBaseParasite"/>
        </authorList>
    </citation>
    <scope>IDENTIFICATION</scope>
</reference>
<dbReference type="SMART" id="SM00645">
    <property type="entry name" value="Pept_C1"/>
    <property type="match status" value="1"/>
</dbReference>
<dbReference type="Proteomes" id="UP000274131">
    <property type="component" value="Unassembled WGS sequence"/>
</dbReference>
<dbReference type="InterPro" id="IPR000169">
    <property type="entry name" value="Pept_cys_AS"/>
</dbReference>
<dbReference type="AlphaFoldDB" id="A0A158QAA5"/>
<keyword evidence="7" id="KW-1185">Reference proteome</keyword>
<evidence type="ECO:0000313" key="6">
    <source>
        <dbReference type="EMBL" id="VDD89524.1"/>
    </source>
</evidence>
<dbReference type="Gene3D" id="3.90.70.10">
    <property type="entry name" value="Cysteine proteinases"/>
    <property type="match status" value="1"/>
</dbReference>
<dbReference type="InterPro" id="IPR000668">
    <property type="entry name" value="Peptidase_C1A_C"/>
</dbReference>
<feature type="domain" description="Peptidase C1A papain C-terminal" evidence="5">
    <location>
        <begin position="114"/>
        <end position="393"/>
    </location>
</feature>
<dbReference type="SUPFAM" id="SSF54001">
    <property type="entry name" value="Cysteine proteinases"/>
    <property type="match status" value="1"/>
</dbReference>
<dbReference type="EMBL" id="UXUI01007812">
    <property type="protein sequence ID" value="VDD89524.1"/>
    <property type="molecule type" value="Genomic_DNA"/>
</dbReference>
<evidence type="ECO:0000313" key="7">
    <source>
        <dbReference type="Proteomes" id="UP000274131"/>
    </source>
</evidence>
<name>A0A158QAA5_ENTVE</name>
<keyword evidence="3" id="KW-0378">Hydrolase</keyword>
<evidence type="ECO:0000256" key="1">
    <source>
        <dbReference type="ARBA" id="ARBA00008455"/>
    </source>
</evidence>
<gene>
    <name evidence="6" type="ORF">EVEC_LOCUS4275</name>
</gene>
<evidence type="ECO:0000256" key="2">
    <source>
        <dbReference type="ARBA" id="ARBA00022670"/>
    </source>
</evidence>
<dbReference type="WBParaSite" id="EVEC_0000456701-mRNA-1">
    <property type="protein sequence ID" value="EVEC_0000456701-mRNA-1"/>
    <property type="gene ID" value="EVEC_0000456701"/>
</dbReference>
<organism evidence="8">
    <name type="scientific">Enterobius vermicularis</name>
    <name type="common">Human pinworm</name>
    <dbReference type="NCBI Taxonomy" id="51028"/>
    <lineage>
        <taxon>Eukaryota</taxon>
        <taxon>Metazoa</taxon>
        <taxon>Ecdysozoa</taxon>
        <taxon>Nematoda</taxon>
        <taxon>Chromadorea</taxon>
        <taxon>Rhabditida</taxon>
        <taxon>Spirurina</taxon>
        <taxon>Oxyuridomorpha</taxon>
        <taxon>Oxyuroidea</taxon>
        <taxon>Oxyuridae</taxon>
        <taxon>Enterobius</taxon>
    </lineage>
</organism>
<protein>
    <submittedName>
        <fullName evidence="8">Pept_C1 domain-containing protein</fullName>
    </submittedName>
</protein>
<sequence length="402" mass="45427">MNLSENANLRLKKFSGLSLVLAALGFYLKSKTSTEENRENQVYLKKLVRQVNEAGLAWKAKYNPFGARAKDFNFPVEKNVTAIQQSVDDLNRFFASEHMQLHLRELANFPTESLPTFFDAREKWPHCSSISEVYNQGGCGSCYAVAAVGVAADRTCIHSNGSINTLFSEEDVLGCCAVCGNCFGGDPLKALVYWVNEGLVTGGRDGCRPYSVDIECGVPCSPAQYPFNEYKRKCTRRCQSIYFQNSYEDDKRYASIAYSMYPRTMSLDKKGRNRIKVPTVIGHFNDTEGPLSNEQIRQIIMKELYLSGPTTLAFPVTEEFLHYSSGIFSPYPVEDFAKRIVYWHVVKLIGWGQYNNGQHYWLAVNSFGRHWGDSGESPKAWVFKIDTSMVEDFGLEYETGLP</sequence>
<dbReference type="InterPro" id="IPR038765">
    <property type="entry name" value="Papain-like_cys_pep_sf"/>
</dbReference>
<proteinExistence type="inferred from homology"/>
<evidence type="ECO:0000256" key="4">
    <source>
        <dbReference type="ARBA" id="ARBA00022807"/>
    </source>
</evidence>
<dbReference type="PANTHER" id="PTHR12411">
    <property type="entry name" value="CYSTEINE PROTEASE FAMILY C1-RELATED"/>
    <property type="match status" value="1"/>
</dbReference>
<keyword evidence="2" id="KW-0645">Protease</keyword>
<comment type="similarity">
    <text evidence="1">Belongs to the peptidase C1 family.</text>
</comment>
<dbReference type="OrthoDB" id="640249at2759"/>
<dbReference type="GO" id="GO:0006508">
    <property type="term" value="P:proteolysis"/>
    <property type="evidence" value="ECO:0007669"/>
    <property type="project" value="UniProtKB-KW"/>
</dbReference>
<dbReference type="InterPro" id="IPR013128">
    <property type="entry name" value="Peptidase_C1A"/>
</dbReference>
<dbReference type="GO" id="GO:0008234">
    <property type="term" value="F:cysteine-type peptidase activity"/>
    <property type="evidence" value="ECO:0007669"/>
    <property type="project" value="UniProtKB-KW"/>
</dbReference>
<dbReference type="PROSITE" id="PS00139">
    <property type="entry name" value="THIOL_PROTEASE_CYS"/>
    <property type="match status" value="1"/>
</dbReference>
<reference evidence="6 7" key="2">
    <citation type="submission" date="2018-10" db="EMBL/GenBank/DDBJ databases">
        <authorList>
            <consortium name="Pathogen Informatics"/>
        </authorList>
    </citation>
    <scope>NUCLEOTIDE SEQUENCE [LARGE SCALE GENOMIC DNA]</scope>
</reference>
<evidence type="ECO:0000313" key="8">
    <source>
        <dbReference type="WBParaSite" id="EVEC_0000456701-mRNA-1"/>
    </source>
</evidence>
<evidence type="ECO:0000259" key="5">
    <source>
        <dbReference type="SMART" id="SM00645"/>
    </source>
</evidence>
<dbReference type="STRING" id="51028.A0A158QAA5"/>
<keyword evidence="4" id="KW-0788">Thiol protease</keyword>
<accession>A0A158QAA5</accession>
<dbReference type="Pfam" id="PF00112">
    <property type="entry name" value="Peptidase_C1"/>
    <property type="match status" value="1"/>
</dbReference>
<evidence type="ECO:0000256" key="3">
    <source>
        <dbReference type="ARBA" id="ARBA00022801"/>
    </source>
</evidence>